<dbReference type="Pfam" id="PF00078">
    <property type="entry name" value="RVT_1"/>
    <property type="match status" value="1"/>
</dbReference>
<comment type="caution">
    <text evidence="3">The sequence shown here is derived from an EMBL/GenBank/DDBJ whole genome shotgun (WGS) entry which is preliminary data.</text>
</comment>
<dbReference type="InterPro" id="IPR051083">
    <property type="entry name" value="GrpII_Intron_Splice-Mob/Def"/>
</dbReference>
<dbReference type="AlphaFoldDB" id="A0A8K0V179"/>
<comment type="similarity">
    <text evidence="1">Belongs to the bacterial reverse transcriptase family.</text>
</comment>
<dbReference type="PANTHER" id="PTHR34047">
    <property type="entry name" value="NUCLEAR INTRON MATURASE 1, MITOCHONDRIAL-RELATED"/>
    <property type="match status" value="1"/>
</dbReference>
<reference evidence="3" key="1">
    <citation type="submission" date="2021-01" db="EMBL/GenBank/DDBJ databases">
        <title>Intestinitalea alba gen. nov., sp. nov., a novel genus of the family Enterobacteriaceae, isolated from the gut of the plastic-eating mealworm Tenebrio molitor L.</title>
        <authorList>
            <person name="Yang Y."/>
        </authorList>
    </citation>
    <scope>NUCLEOTIDE SEQUENCE</scope>
    <source>
        <strain evidence="3">BIT-L3</strain>
    </source>
</reference>
<accession>A0A8K0V179</accession>
<dbReference type="SUPFAM" id="SSF56672">
    <property type="entry name" value="DNA/RNA polymerases"/>
    <property type="match status" value="1"/>
</dbReference>
<protein>
    <submittedName>
        <fullName evidence="3">Transposase</fullName>
    </submittedName>
</protein>
<evidence type="ECO:0000259" key="2">
    <source>
        <dbReference type="PROSITE" id="PS50878"/>
    </source>
</evidence>
<dbReference type="Proteomes" id="UP000659047">
    <property type="component" value="Unassembled WGS sequence"/>
</dbReference>
<dbReference type="InterPro" id="IPR000477">
    <property type="entry name" value="RT_dom"/>
</dbReference>
<feature type="domain" description="Reverse transcriptase" evidence="2">
    <location>
        <begin position="1"/>
        <end position="262"/>
    </location>
</feature>
<organism evidence="3 4">
    <name type="scientific">Tenebrionibacter intestinalis</name>
    <dbReference type="NCBI Taxonomy" id="2799638"/>
    <lineage>
        <taxon>Bacteria</taxon>
        <taxon>Pseudomonadati</taxon>
        <taxon>Pseudomonadota</taxon>
        <taxon>Gammaproteobacteria</taxon>
        <taxon>Enterobacterales</taxon>
        <taxon>Enterobacteriaceae</taxon>
        <taxon>Tenebrionibacter/Tenebrionicola group</taxon>
        <taxon>Tenebrionibacter</taxon>
    </lineage>
</organism>
<gene>
    <name evidence="3" type="ORF">JJB97_06965</name>
</gene>
<name>A0A8K0V179_9ENTR</name>
<evidence type="ECO:0000313" key="3">
    <source>
        <dbReference type="EMBL" id="MBK4715072.1"/>
    </source>
</evidence>
<dbReference type="PANTHER" id="PTHR34047:SF8">
    <property type="entry name" value="PROTEIN YKFC"/>
    <property type="match status" value="1"/>
</dbReference>
<evidence type="ECO:0000256" key="1">
    <source>
        <dbReference type="ARBA" id="ARBA00034120"/>
    </source>
</evidence>
<proteinExistence type="inferred from homology"/>
<keyword evidence="4" id="KW-1185">Reference proteome</keyword>
<dbReference type="EMBL" id="JAEPBH010000014">
    <property type="protein sequence ID" value="MBK4715072.1"/>
    <property type="molecule type" value="Genomic_DNA"/>
</dbReference>
<sequence length="326" mass="38403">MGDAQWREAYQWLCRQRRHAPASADVWHLRYHWPEMKEKLFNIVNAGAYRLSPMLIVHGGREARAMWSAQDALVLKWVALHVANFLPVRPSCMHLKGRGVRKSLQALAMAQRHSQFRFVHRTDIRGYYEHIRKDHVASQIERFVSNAIHRDLIKQYLHYSVEQGGEFHTPVTGIPRGCALSPLNGASFLQHIDGYYESLPPEDYFYARYMDDFLLLTRTRWQLRRGIQQLASFFELSGFERHPDKTQTGRIERGFDWLGVWFGADGPAIAPRALQNHRERRVRLFEQIRRKGYSSEEARRRMQAYELRWITWAKGILRAATYPARE</sequence>
<dbReference type="InterPro" id="IPR043502">
    <property type="entry name" value="DNA/RNA_pol_sf"/>
</dbReference>
<evidence type="ECO:0000313" key="4">
    <source>
        <dbReference type="Proteomes" id="UP000659047"/>
    </source>
</evidence>
<dbReference type="PROSITE" id="PS50878">
    <property type="entry name" value="RT_POL"/>
    <property type="match status" value="1"/>
</dbReference>
<dbReference type="RefSeq" id="WP_238713293.1">
    <property type="nucleotide sequence ID" value="NZ_JAEPBH010000014.1"/>
</dbReference>